<dbReference type="STRING" id="1227455.C449_14652"/>
<dbReference type="RefSeq" id="WP_006078784.1">
    <property type="nucleotide sequence ID" value="NZ_AOMD01000030.1"/>
</dbReference>
<feature type="region of interest" description="Disordered" evidence="1">
    <location>
        <begin position="352"/>
        <end position="391"/>
    </location>
</feature>
<name>M0MBS3_9EURY</name>
<dbReference type="EMBL" id="AOMD01000030">
    <property type="protein sequence ID" value="EMA43227.1"/>
    <property type="molecule type" value="Genomic_DNA"/>
</dbReference>
<dbReference type="PATRIC" id="fig|1227455.4.peg.2978"/>
<dbReference type="Proteomes" id="UP000011669">
    <property type="component" value="Unassembled WGS sequence"/>
</dbReference>
<reference evidence="2 3" key="1">
    <citation type="journal article" date="2014" name="PLoS Genet.">
        <title>Phylogenetically driven sequencing of extremely halophilic archaea reveals strategies for static and dynamic osmo-response.</title>
        <authorList>
            <person name="Becker E.A."/>
            <person name="Seitzer P.M."/>
            <person name="Tritt A."/>
            <person name="Larsen D."/>
            <person name="Krusor M."/>
            <person name="Yao A.I."/>
            <person name="Wu D."/>
            <person name="Madern D."/>
            <person name="Eisen J.A."/>
            <person name="Darling A.E."/>
            <person name="Facciotti M.T."/>
        </authorList>
    </citation>
    <scope>NUCLEOTIDE SEQUENCE [LARGE SCALE GENOMIC DNA]</scope>
    <source>
        <strain evidence="2 3">DSM 5350</strain>
    </source>
</reference>
<feature type="compositionally biased region" description="Basic and acidic residues" evidence="1">
    <location>
        <begin position="84"/>
        <end position="95"/>
    </location>
</feature>
<feature type="region of interest" description="Disordered" evidence="1">
    <location>
        <begin position="51"/>
        <end position="151"/>
    </location>
</feature>
<comment type="caution">
    <text evidence="2">The sequence shown here is derived from an EMBL/GenBank/DDBJ whole genome shotgun (WGS) entry which is preliminary data.</text>
</comment>
<evidence type="ECO:0000256" key="1">
    <source>
        <dbReference type="SAM" id="MobiDB-lite"/>
    </source>
</evidence>
<organism evidence="2 3">
    <name type="scientific">Halococcus saccharolyticus DSM 5350</name>
    <dbReference type="NCBI Taxonomy" id="1227455"/>
    <lineage>
        <taxon>Archaea</taxon>
        <taxon>Methanobacteriati</taxon>
        <taxon>Methanobacteriota</taxon>
        <taxon>Stenosarchaea group</taxon>
        <taxon>Halobacteria</taxon>
        <taxon>Halobacteriales</taxon>
        <taxon>Halococcaceae</taxon>
        <taxon>Halococcus</taxon>
    </lineage>
</organism>
<proteinExistence type="predicted"/>
<evidence type="ECO:0000313" key="3">
    <source>
        <dbReference type="Proteomes" id="UP000011669"/>
    </source>
</evidence>
<evidence type="ECO:0000313" key="2">
    <source>
        <dbReference type="EMBL" id="EMA43227.1"/>
    </source>
</evidence>
<dbReference type="InParanoid" id="M0MBS3"/>
<feature type="compositionally biased region" description="Basic and acidic residues" evidence="1">
    <location>
        <begin position="132"/>
        <end position="151"/>
    </location>
</feature>
<keyword evidence="3" id="KW-1185">Reference proteome</keyword>
<sequence length="391" mass="40408">MDDPNATDEETEVALAERLADLPDHLRDEADAAVASARDADELVDRLADLRTERDVANQADGTEAAPASESDENDDSVFGRVRSTLDDVRDRATGDDGTSVGDTNADPPVLPGVERSRELAADARSTSVPSLDRDVPLPSVDTDRTRDRTRDAVRAARDRAGAGALELKRTVRDADPKQAALWGLATGVTVANPAIAASYSTAALLSGAVLGGGVVGAYASSHEDTVFDDMDPTMMARRANAGASTGAGARNIDGKSVGAMVGASAYLAEELTPTEYAQWVTEADAESVLRGAEMGAGRAAASDDFEGGRSGAALGGGLGLLYGLAADDDATADDHLIRELLDDDLWNEYTGRLGDNEGDGAATVEGRLVDGDDEDGIDADDGSAAELGDE</sequence>
<protein>
    <submittedName>
        <fullName evidence="2">Uncharacterized protein</fullName>
    </submittedName>
</protein>
<dbReference type="OrthoDB" id="214942at2157"/>
<dbReference type="AlphaFoldDB" id="M0MBS3"/>
<gene>
    <name evidence="2" type="ORF">C449_14652</name>
</gene>
<feature type="compositionally biased region" description="Acidic residues" evidence="1">
    <location>
        <begin position="372"/>
        <end position="391"/>
    </location>
</feature>
<accession>M0MBS3</accession>